<comment type="catalytic activity">
    <reaction evidence="3">
        <text>dTTP + H2O = dTMP + diphosphate + H(+)</text>
        <dbReference type="Rhea" id="RHEA:28534"/>
        <dbReference type="ChEBI" id="CHEBI:15377"/>
        <dbReference type="ChEBI" id="CHEBI:15378"/>
        <dbReference type="ChEBI" id="CHEBI:33019"/>
        <dbReference type="ChEBI" id="CHEBI:37568"/>
        <dbReference type="ChEBI" id="CHEBI:63528"/>
        <dbReference type="EC" id="3.6.1.9"/>
    </reaction>
</comment>
<evidence type="ECO:0000256" key="1">
    <source>
        <dbReference type="ARBA" id="ARBA00001968"/>
    </source>
</evidence>
<comment type="function">
    <text evidence="3">Nucleoside triphosphate pyrophosphatase that hydrolyzes dTTP and UTP. May have a dual role in cell division arrest and in preventing the incorporation of modified nucleotides into cellular nucleic acids.</text>
</comment>
<sequence length="192" mass="21390">MKYILASASPRRAELLTEMGLDFTIMPADTEETITAEKPGEIVTCLAKEKALKVNESLVLADNYCIIGADTIVYYEGEVLGKPEDKDDATSMLLMLQNRTHQVYTGIALCYKKNGQEKLLTFFEKTDVTFYPVDRFDIKAYIESGDPLDKAGSYGIQSGFGKHVRSIKGEYTNVVGLPIGRLYNELLKAKLL</sequence>
<protein>
    <recommendedName>
        <fullName evidence="3">dTTP/UTP pyrophosphatase</fullName>
        <shortName evidence="3">dTTPase/UTPase</shortName>
        <ecNumber evidence="3">3.6.1.9</ecNumber>
    </recommendedName>
    <alternativeName>
        <fullName evidence="3">Nucleoside triphosphate pyrophosphatase</fullName>
    </alternativeName>
    <alternativeName>
        <fullName evidence="3">Nucleotide pyrophosphatase</fullName>
        <shortName evidence="3">Nucleotide PPase</shortName>
    </alternativeName>
</protein>
<feature type="active site" description="Proton acceptor" evidence="3">
    <location>
        <position position="70"/>
    </location>
</feature>
<evidence type="ECO:0000256" key="3">
    <source>
        <dbReference type="HAMAP-Rule" id="MF_00528"/>
    </source>
</evidence>
<gene>
    <name evidence="4" type="ORF">NK118_13390</name>
</gene>
<feature type="site" description="Important for substrate specificity" evidence="3">
    <location>
        <position position="71"/>
    </location>
</feature>
<comment type="subcellular location">
    <subcellularLocation>
        <location evidence="3">Cytoplasm</location>
    </subcellularLocation>
</comment>
<keyword evidence="3" id="KW-0963">Cytoplasm</keyword>
<dbReference type="NCBIfam" id="TIGR00172">
    <property type="entry name" value="maf"/>
    <property type="match status" value="1"/>
</dbReference>
<dbReference type="Pfam" id="PF02545">
    <property type="entry name" value="Maf"/>
    <property type="match status" value="1"/>
</dbReference>
<proteinExistence type="inferred from homology"/>
<dbReference type="EMBL" id="JAMZFV010000026">
    <property type="protein sequence ID" value="MCP1111243.1"/>
    <property type="molecule type" value="Genomic_DNA"/>
</dbReference>
<dbReference type="RefSeq" id="WP_262070121.1">
    <property type="nucleotide sequence ID" value="NZ_JAMXOC010000026.1"/>
</dbReference>
<reference evidence="4 5" key="1">
    <citation type="journal article" date="2022" name="Genome Biol. Evol.">
        <title>Host diet, physiology and behaviors set the stage for Lachnospiraceae cladogenesis.</title>
        <authorList>
            <person name="Vera-Ponce De Leon A."/>
            <person name="Schneider M."/>
            <person name="Jahnes B.C."/>
            <person name="Sadowski V."/>
            <person name="Camuy-Velez L.A."/>
            <person name="Duan J."/>
            <person name="Sabree Z.L."/>
        </authorList>
    </citation>
    <scope>NUCLEOTIDE SEQUENCE [LARGE SCALE GENOMIC DNA]</scope>
    <source>
        <strain evidence="4 5">PAL227</strain>
    </source>
</reference>
<comment type="caution">
    <text evidence="3">Lacks conserved residue(s) required for the propagation of feature annotation.</text>
</comment>
<dbReference type="PANTHER" id="PTHR43213">
    <property type="entry name" value="BIFUNCTIONAL DTTP/UTP PYROPHOSPHATASE/METHYLTRANSFERASE PROTEIN-RELATED"/>
    <property type="match status" value="1"/>
</dbReference>
<dbReference type="InterPro" id="IPR029001">
    <property type="entry name" value="ITPase-like_fam"/>
</dbReference>
<dbReference type="HAMAP" id="MF_00528">
    <property type="entry name" value="Maf"/>
    <property type="match status" value="1"/>
</dbReference>
<keyword evidence="3" id="KW-0546">Nucleotide metabolism</keyword>
<dbReference type="SUPFAM" id="SSF52972">
    <property type="entry name" value="ITPase-like"/>
    <property type="match status" value="1"/>
</dbReference>
<keyword evidence="2 3" id="KW-0378">Hydrolase</keyword>
<comment type="similarity">
    <text evidence="3">Belongs to the Maf family. YhdE subfamily.</text>
</comment>
<evidence type="ECO:0000256" key="2">
    <source>
        <dbReference type="ARBA" id="ARBA00022801"/>
    </source>
</evidence>
<comment type="caution">
    <text evidence="4">The sequence shown here is derived from an EMBL/GenBank/DDBJ whole genome shotgun (WGS) entry which is preliminary data.</text>
</comment>
<feature type="site" description="Important for substrate specificity" evidence="3">
    <location>
        <position position="11"/>
    </location>
</feature>
<evidence type="ECO:0000313" key="5">
    <source>
        <dbReference type="Proteomes" id="UP001523565"/>
    </source>
</evidence>
<name>A0ABT1EKL8_9FIRM</name>
<comment type="cofactor">
    <cofactor evidence="1 3">
        <name>a divalent metal cation</name>
        <dbReference type="ChEBI" id="CHEBI:60240"/>
    </cofactor>
</comment>
<dbReference type="Gene3D" id="3.90.950.10">
    <property type="match status" value="1"/>
</dbReference>
<dbReference type="PIRSF" id="PIRSF006305">
    <property type="entry name" value="Maf"/>
    <property type="match status" value="1"/>
</dbReference>
<keyword evidence="5" id="KW-1185">Reference proteome</keyword>
<dbReference type="InterPro" id="IPR003697">
    <property type="entry name" value="Maf-like"/>
</dbReference>
<dbReference type="PANTHER" id="PTHR43213:SF5">
    <property type="entry name" value="BIFUNCTIONAL DTTP_UTP PYROPHOSPHATASE_METHYLTRANSFERASE PROTEIN-RELATED"/>
    <property type="match status" value="1"/>
</dbReference>
<dbReference type="CDD" id="cd00555">
    <property type="entry name" value="Maf"/>
    <property type="match status" value="1"/>
</dbReference>
<dbReference type="Proteomes" id="UP001523565">
    <property type="component" value="Unassembled WGS sequence"/>
</dbReference>
<organism evidence="4 5">
    <name type="scientific">Ohessyouella blattaphilus</name>
    <dbReference type="NCBI Taxonomy" id="2949333"/>
    <lineage>
        <taxon>Bacteria</taxon>
        <taxon>Bacillati</taxon>
        <taxon>Bacillota</taxon>
        <taxon>Clostridia</taxon>
        <taxon>Lachnospirales</taxon>
        <taxon>Lachnospiraceae</taxon>
        <taxon>Ohessyouella</taxon>
    </lineage>
</organism>
<feature type="site" description="Important for substrate specificity" evidence="3">
    <location>
        <position position="157"/>
    </location>
</feature>
<dbReference type="EC" id="3.6.1.9" evidence="3"/>
<evidence type="ECO:0000313" key="4">
    <source>
        <dbReference type="EMBL" id="MCP1111243.1"/>
    </source>
</evidence>
<accession>A0ABT1EKL8</accession>
<comment type="catalytic activity">
    <reaction evidence="3">
        <text>UTP + H2O = UMP + diphosphate + H(+)</text>
        <dbReference type="Rhea" id="RHEA:29395"/>
        <dbReference type="ChEBI" id="CHEBI:15377"/>
        <dbReference type="ChEBI" id="CHEBI:15378"/>
        <dbReference type="ChEBI" id="CHEBI:33019"/>
        <dbReference type="ChEBI" id="CHEBI:46398"/>
        <dbReference type="ChEBI" id="CHEBI:57865"/>
        <dbReference type="EC" id="3.6.1.9"/>
    </reaction>
</comment>